<comment type="caution">
    <text evidence="1">The sequence shown here is derived from an EMBL/GenBank/DDBJ whole genome shotgun (WGS) entry which is preliminary data.</text>
</comment>
<sequence length="224" mass="25347">METNYKITVPKPCHEDWDKMTPDQTGRFCNSCVKSVVDFSDMKATEIQEYFIRNQGQKICGRFKTEQLDSVIIQIPRDVLFSQVQFHKIFMLALLVSMGTTLFSCQNSNGDKQKIDGVEVTDSTYTTTGVILPKKDTINEEHVTLGKIDMKRYDSLVKAGVKMPPLPPPPPVKQVKFIKPSKEKVVIQHLTGDVKVVPETKKNEMTSGMVSQVKFLDSTKTEKK</sequence>
<gene>
    <name evidence="1" type="ORF">ACFFUU_09480</name>
</gene>
<keyword evidence="2" id="KW-1185">Reference proteome</keyword>
<accession>A0ABV5GFB8</accession>
<reference evidence="1 2" key="1">
    <citation type="submission" date="2024-09" db="EMBL/GenBank/DDBJ databases">
        <authorList>
            <person name="Sun Q."/>
            <person name="Mori K."/>
        </authorList>
    </citation>
    <scope>NUCLEOTIDE SEQUENCE [LARGE SCALE GENOMIC DNA]</scope>
    <source>
        <strain evidence="1 2">CECT 8460</strain>
    </source>
</reference>
<dbReference type="Proteomes" id="UP001589576">
    <property type="component" value="Unassembled WGS sequence"/>
</dbReference>
<proteinExistence type="predicted"/>
<evidence type="ECO:0000313" key="1">
    <source>
        <dbReference type="EMBL" id="MFB9089830.1"/>
    </source>
</evidence>
<name>A0ABV5GFB8_9FLAO</name>
<dbReference type="EMBL" id="JBHMFB010000016">
    <property type="protein sequence ID" value="MFB9089830.1"/>
    <property type="molecule type" value="Genomic_DNA"/>
</dbReference>
<evidence type="ECO:0000313" key="2">
    <source>
        <dbReference type="Proteomes" id="UP001589576"/>
    </source>
</evidence>
<organism evidence="1 2">
    <name type="scientific">Flavobacterium paronense</name>
    <dbReference type="NCBI Taxonomy" id="1392775"/>
    <lineage>
        <taxon>Bacteria</taxon>
        <taxon>Pseudomonadati</taxon>
        <taxon>Bacteroidota</taxon>
        <taxon>Flavobacteriia</taxon>
        <taxon>Flavobacteriales</taxon>
        <taxon>Flavobacteriaceae</taxon>
        <taxon>Flavobacterium</taxon>
    </lineage>
</organism>
<protein>
    <submittedName>
        <fullName evidence="1">Uncharacterized protein</fullName>
    </submittedName>
</protein>
<dbReference type="RefSeq" id="WP_290284087.1">
    <property type="nucleotide sequence ID" value="NZ_JAUFQN010000019.1"/>
</dbReference>